<comment type="subcellular location">
    <subcellularLocation>
        <location evidence="1 4">Cytoplasm</location>
    </subcellularLocation>
</comment>
<dbReference type="Proteomes" id="UP000707138">
    <property type="component" value="Unassembled WGS sequence"/>
</dbReference>
<dbReference type="InterPro" id="IPR023439">
    <property type="entry name" value="Mal_deCO2ase/Cit_lyase_ACP"/>
</dbReference>
<gene>
    <name evidence="4 5" type="primary">citD</name>
    <name evidence="5" type="ORF">H6A01_09270</name>
</gene>
<dbReference type="EMBL" id="JACJLA010000022">
    <property type="protein sequence ID" value="MBM6913505.1"/>
    <property type="molecule type" value="Genomic_DNA"/>
</dbReference>
<dbReference type="NCBIfam" id="TIGR01608">
    <property type="entry name" value="citD"/>
    <property type="match status" value="1"/>
</dbReference>
<name>A0ABS2GI56_9FIRM</name>
<evidence type="ECO:0000256" key="2">
    <source>
        <dbReference type="ARBA" id="ARBA00022490"/>
    </source>
</evidence>
<sequence>MEIKHPAVAGTLESSDVQVQVLPLEEGLTIDVESSVMNQYGRQIKKTVEETLQRLAVTNGHIIVVDKGALDWTIQARVECAVFRSCDMSEKNIPWGGMIR</sequence>
<accession>A0ABS2GI56</accession>
<feature type="modified residue" description="O-(phosphoribosyl dephospho-coenzyme A)serine" evidence="4">
    <location>
        <position position="14"/>
    </location>
</feature>
<comment type="similarity">
    <text evidence="4">Belongs to the CitD family.</text>
</comment>
<dbReference type="NCBIfam" id="NF009726">
    <property type="entry name" value="PRK13253.1"/>
    <property type="match status" value="1"/>
</dbReference>
<reference evidence="5 6" key="1">
    <citation type="journal article" date="2021" name="Sci. Rep.">
        <title>The distribution of antibiotic resistance genes in chicken gut microbiota commensals.</title>
        <authorList>
            <person name="Juricova H."/>
            <person name="Matiasovicova J."/>
            <person name="Kubasova T."/>
            <person name="Cejkova D."/>
            <person name="Rychlik I."/>
        </authorList>
    </citation>
    <scope>NUCLEOTIDE SEQUENCE [LARGE SCALE GENOMIC DNA]</scope>
    <source>
        <strain evidence="5 6">An537</strain>
    </source>
</reference>
<organism evidence="5 6">
    <name type="scientific">Veillonella magna</name>
    <dbReference type="NCBI Taxonomy" id="464322"/>
    <lineage>
        <taxon>Bacteria</taxon>
        <taxon>Bacillati</taxon>
        <taxon>Bacillota</taxon>
        <taxon>Negativicutes</taxon>
        <taxon>Veillonellales</taxon>
        <taxon>Veillonellaceae</taxon>
        <taxon>Veillonella</taxon>
    </lineage>
</organism>
<comment type="caution">
    <text evidence="5">The sequence shown here is derived from an EMBL/GenBank/DDBJ whole genome shotgun (WGS) entry which is preliminary data.</text>
</comment>
<evidence type="ECO:0000256" key="4">
    <source>
        <dbReference type="HAMAP-Rule" id="MF_00805"/>
    </source>
</evidence>
<keyword evidence="3 4" id="KW-0597">Phosphoprotein</keyword>
<keyword evidence="6" id="KW-1185">Reference proteome</keyword>
<dbReference type="RefSeq" id="WP_205088380.1">
    <property type="nucleotide sequence ID" value="NZ_CATYZF010000021.1"/>
</dbReference>
<evidence type="ECO:0000256" key="3">
    <source>
        <dbReference type="ARBA" id="ARBA00022553"/>
    </source>
</evidence>
<dbReference type="Pfam" id="PF06857">
    <property type="entry name" value="ACP"/>
    <property type="match status" value="1"/>
</dbReference>
<evidence type="ECO:0000313" key="6">
    <source>
        <dbReference type="Proteomes" id="UP000707138"/>
    </source>
</evidence>
<evidence type="ECO:0000313" key="5">
    <source>
        <dbReference type="EMBL" id="MBM6913505.1"/>
    </source>
</evidence>
<keyword evidence="5" id="KW-0456">Lyase</keyword>
<proteinExistence type="inferred from homology"/>
<dbReference type="InterPro" id="IPR006495">
    <property type="entry name" value="CitD"/>
</dbReference>
<protein>
    <recommendedName>
        <fullName evidence="4">Citrate lyase acyl carrier protein</fullName>
    </recommendedName>
    <alternativeName>
        <fullName evidence="4">Citrate lyase gamma chain</fullName>
    </alternativeName>
</protein>
<comment type="subunit">
    <text evidence="4">Oligomer with a subunit composition of (alpha,beta,gamma)6.</text>
</comment>
<evidence type="ECO:0000256" key="1">
    <source>
        <dbReference type="ARBA" id="ARBA00004496"/>
    </source>
</evidence>
<dbReference type="HAMAP" id="MF_00805">
    <property type="entry name" value="CitD"/>
    <property type="match status" value="1"/>
</dbReference>
<dbReference type="PIRSF" id="PIRSF002736">
    <property type="entry name" value="Citrt_lyas_gamma"/>
    <property type="match status" value="1"/>
</dbReference>
<keyword evidence="2 4" id="KW-0963">Cytoplasm</keyword>
<dbReference type="GO" id="GO:0008815">
    <property type="term" value="F:citrate (pro-3S)-lyase activity"/>
    <property type="evidence" value="ECO:0007669"/>
    <property type="project" value="UniProtKB-EC"/>
</dbReference>
<comment type="function">
    <text evidence="4">Covalent carrier of the coenzyme of citrate lyase.</text>
</comment>